<dbReference type="InterPro" id="IPR025510">
    <property type="entry name" value="DUF4397"/>
</dbReference>
<dbReference type="OrthoDB" id="9792011at2"/>
<dbReference type="Proteomes" id="UP000189739">
    <property type="component" value="Unassembled WGS sequence"/>
</dbReference>
<evidence type="ECO:0000313" key="3">
    <source>
        <dbReference type="Proteomes" id="UP000189739"/>
    </source>
</evidence>
<keyword evidence="3" id="KW-1185">Reference proteome</keyword>
<accession>A0A1S9PBR2</accession>
<comment type="caution">
    <text evidence="2">The sequence shown here is derived from an EMBL/GenBank/DDBJ whole genome shotgun (WGS) entry which is preliminary data.</text>
</comment>
<reference evidence="2 3" key="1">
    <citation type="submission" date="2016-07" db="EMBL/GenBank/DDBJ databases">
        <title>Genomic analysis of zinc-resistant bacterium Mucilaginibacter pedocola TBZ30.</title>
        <authorList>
            <person name="Huang J."/>
            <person name="Tang J."/>
        </authorList>
    </citation>
    <scope>NUCLEOTIDE SEQUENCE [LARGE SCALE GENOMIC DNA]</scope>
    <source>
        <strain evidence="2 3">TBZ30</strain>
    </source>
</reference>
<gene>
    <name evidence="2" type="ORF">BC343_07010</name>
</gene>
<dbReference type="Pfam" id="PF14344">
    <property type="entry name" value="DUF4397"/>
    <property type="match status" value="1"/>
</dbReference>
<name>A0A1S9PBR2_9SPHI</name>
<dbReference type="STRING" id="1792845.BC343_07010"/>
<dbReference type="EMBL" id="MBTF01000023">
    <property type="protein sequence ID" value="OOQ58424.1"/>
    <property type="molecule type" value="Genomic_DNA"/>
</dbReference>
<evidence type="ECO:0000313" key="2">
    <source>
        <dbReference type="EMBL" id="OOQ58424.1"/>
    </source>
</evidence>
<feature type="domain" description="DUF4397" evidence="1">
    <location>
        <begin position="54"/>
        <end position="168"/>
    </location>
</feature>
<sequence>MPPVIPGKTKIKNMKTTMMNYTKLFKPAAGLLAIAMLFTACTKDNNAVVTPGAAALSVIHAAPGTPELHLKVNGTKSDLKALTFGTASPYGKIQEENLEFSITKKDSSRIITRSTLPLRNGKNYSLFIADIPARAAFTLIEDDLSAPATDKAKVRFVNMSPNSGNLDLVLTGQTAPVTTNTAFKAGTAFASVTPGAELNFEIRENTKTEVLAKIEKVKIEKGKIYTIWARGLKAAADSTKLSLAVITNK</sequence>
<evidence type="ECO:0000259" key="1">
    <source>
        <dbReference type="Pfam" id="PF14344"/>
    </source>
</evidence>
<proteinExistence type="predicted"/>
<dbReference type="AlphaFoldDB" id="A0A1S9PBR2"/>
<organism evidence="2 3">
    <name type="scientific">Mucilaginibacter pedocola</name>
    <dbReference type="NCBI Taxonomy" id="1792845"/>
    <lineage>
        <taxon>Bacteria</taxon>
        <taxon>Pseudomonadati</taxon>
        <taxon>Bacteroidota</taxon>
        <taxon>Sphingobacteriia</taxon>
        <taxon>Sphingobacteriales</taxon>
        <taxon>Sphingobacteriaceae</taxon>
        <taxon>Mucilaginibacter</taxon>
    </lineage>
</organism>
<protein>
    <recommendedName>
        <fullName evidence="1">DUF4397 domain-containing protein</fullName>
    </recommendedName>
</protein>